<keyword evidence="3 5" id="KW-1133">Transmembrane helix</keyword>
<dbReference type="PANTHER" id="PTHR42718">
    <property type="entry name" value="MAJOR FACILITATOR SUPERFAMILY MULTIDRUG TRANSPORTER MFSC"/>
    <property type="match status" value="1"/>
</dbReference>
<evidence type="ECO:0000256" key="2">
    <source>
        <dbReference type="ARBA" id="ARBA00022692"/>
    </source>
</evidence>
<feature type="transmembrane region" description="Helical" evidence="5">
    <location>
        <begin position="479"/>
        <end position="504"/>
    </location>
</feature>
<dbReference type="InterPro" id="IPR036259">
    <property type="entry name" value="MFS_trans_sf"/>
</dbReference>
<evidence type="ECO:0000256" key="1">
    <source>
        <dbReference type="ARBA" id="ARBA00004141"/>
    </source>
</evidence>
<feature type="transmembrane region" description="Helical" evidence="5">
    <location>
        <begin position="344"/>
        <end position="364"/>
    </location>
</feature>
<evidence type="ECO:0000259" key="6">
    <source>
        <dbReference type="PROSITE" id="PS50850"/>
    </source>
</evidence>
<evidence type="ECO:0000256" key="5">
    <source>
        <dbReference type="SAM" id="Phobius"/>
    </source>
</evidence>
<name>A0A9W8Y411_9PLEO</name>
<dbReference type="GO" id="GO:0016020">
    <property type="term" value="C:membrane"/>
    <property type="evidence" value="ECO:0007669"/>
    <property type="project" value="UniProtKB-SubCell"/>
</dbReference>
<proteinExistence type="predicted"/>
<feature type="transmembrane region" description="Helical" evidence="5">
    <location>
        <begin position="546"/>
        <end position="564"/>
    </location>
</feature>
<feature type="transmembrane region" description="Helical" evidence="5">
    <location>
        <begin position="446"/>
        <end position="467"/>
    </location>
</feature>
<keyword evidence="2 5" id="KW-0812">Transmembrane</keyword>
<accession>A0A9W8Y411</accession>
<dbReference type="Gene3D" id="1.20.1250.20">
    <property type="entry name" value="MFS general substrate transporter like domains"/>
    <property type="match status" value="2"/>
</dbReference>
<feature type="transmembrane region" description="Helical" evidence="5">
    <location>
        <begin position="416"/>
        <end position="434"/>
    </location>
</feature>
<gene>
    <name evidence="7" type="primary">ATR1</name>
    <name evidence="7" type="ORF">N0V83_007523</name>
</gene>
<reference evidence="7" key="1">
    <citation type="submission" date="2022-10" db="EMBL/GenBank/DDBJ databases">
        <title>Tapping the CABI collections for fungal endophytes: first genome assemblies for Collariella, Neodidymelliopsis, Ascochyta clinopodiicola, Didymella pomorum, Didymosphaeria variabile, Neocosmospora piperis and Neocucurbitaria cava.</title>
        <authorList>
            <person name="Hill R."/>
        </authorList>
    </citation>
    <scope>NUCLEOTIDE SEQUENCE</scope>
    <source>
        <strain evidence="7">IMI 356814</strain>
    </source>
</reference>
<dbReference type="AlphaFoldDB" id="A0A9W8Y411"/>
<feature type="transmembrane region" description="Helical" evidence="5">
    <location>
        <begin position="250"/>
        <end position="271"/>
    </location>
</feature>
<keyword evidence="8" id="KW-1185">Reference proteome</keyword>
<feature type="domain" description="Major facilitator superfamily (MFS) profile" evidence="6">
    <location>
        <begin position="181"/>
        <end position="676"/>
    </location>
</feature>
<dbReference type="EMBL" id="JAPEUY010000013">
    <property type="protein sequence ID" value="KAJ4366993.1"/>
    <property type="molecule type" value="Genomic_DNA"/>
</dbReference>
<evidence type="ECO:0000256" key="3">
    <source>
        <dbReference type="ARBA" id="ARBA00022989"/>
    </source>
</evidence>
<dbReference type="Pfam" id="PF07690">
    <property type="entry name" value="MFS_1"/>
    <property type="match status" value="2"/>
</dbReference>
<dbReference type="InterPro" id="IPR020846">
    <property type="entry name" value="MFS_dom"/>
</dbReference>
<dbReference type="PROSITE" id="PS50850">
    <property type="entry name" value="MFS"/>
    <property type="match status" value="1"/>
</dbReference>
<dbReference type="GO" id="GO:0022857">
    <property type="term" value="F:transmembrane transporter activity"/>
    <property type="evidence" value="ECO:0007669"/>
    <property type="project" value="InterPro"/>
</dbReference>
<keyword evidence="4 5" id="KW-0472">Membrane</keyword>
<dbReference type="Proteomes" id="UP001140560">
    <property type="component" value="Unassembled WGS sequence"/>
</dbReference>
<comment type="caution">
    <text evidence="7">The sequence shown here is derived from an EMBL/GenBank/DDBJ whole genome shotgun (WGS) entry which is preliminary data.</text>
</comment>
<comment type="subcellular location">
    <subcellularLocation>
        <location evidence="1">Membrane</location>
        <topology evidence="1">Multi-pass membrane protein</topology>
    </subcellularLocation>
</comment>
<evidence type="ECO:0000256" key="4">
    <source>
        <dbReference type="ARBA" id="ARBA00023136"/>
    </source>
</evidence>
<organism evidence="7 8">
    <name type="scientific">Neocucurbitaria cava</name>
    <dbReference type="NCBI Taxonomy" id="798079"/>
    <lineage>
        <taxon>Eukaryota</taxon>
        <taxon>Fungi</taxon>
        <taxon>Dikarya</taxon>
        <taxon>Ascomycota</taxon>
        <taxon>Pezizomycotina</taxon>
        <taxon>Dothideomycetes</taxon>
        <taxon>Pleosporomycetidae</taxon>
        <taxon>Pleosporales</taxon>
        <taxon>Pleosporineae</taxon>
        <taxon>Cucurbitariaceae</taxon>
        <taxon>Neocucurbitaria</taxon>
    </lineage>
</organism>
<dbReference type="PANTHER" id="PTHR42718:SF1">
    <property type="entry name" value="LOW AFFINITY AMMONIUM TRANSPORTER"/>
    <property type="match status" value="1"/>
</dbReference>
<feature type="transmembrane region" description="Helical" evidence="5">
    <location>
        <begin position="181"/>
        <end position="199"/>
    </location>
</feature>
<feature type="transmembrane region" description="Helical" evidence="5">
    <location>
        <begin position="576"/>
        <end position="598"/>
    </location>
</feature>
<evidence type="ECO:0000313" key="8">
    <source>
        <dbReference type="Proteomes" id="UP001140560"/>
    </source>
</evidence>
<dbReference type="CDD" id="cd17476">
    <property type="entry name" value="MFS_Amf1_MDR_like"/>
    <property type="match status" value="1"/>
</dbReference>
<protein>
    <submittedName>
        <fullName evidence="7">Multidrug-resistance type transporter aminotriazole resistance</fullName>
    </submittedName>
</protein>
<dbReference type="InterPro" id="IPR011701">
    <property type="entry name" value="MFS"/>
</dbReference>
<evidence type="ECO:0000313" key="7">
    <source>
        <dbReference type="EMBL" id="KAJ4366993.1"/>
    </source>
</evidence>
<sequence>MAADARTHTVSKDDVDRFQQGEWEAPVVERRRGRDDVLPLWRGGPIWAGGHSWAVKKLLDWVRKKKYATSDTPPPAIFAAARFLAGEIIIHTSASAPGQERNTLCTVMVNHGSAIELKDETPSSRSSMFYPNNTSLEDDTHPQILDSHPTNPSMSPSTPHERLDLARTKSIAETMSPIREFLFIGLLCSAQFVTQAGLLNTLNILHTIGSDLGITEPGVLSWLIAGYSLTVGTFILLSGRCGDLFGYKNMLVLGFVWFAIWNVVAGCSVYVDGNGGQVLFIFARVLSGIGPAILLPNALGLLGATYNEGRKKDMIFALFGACAPGGAVVGGTFAGLWSLLWWPWTFWTFGITLIILAVLSTFILPSVPLSSHVRALSPKERIHELDLLGASVGITAMILFNFSWNQAAGAGWNEPYIYTLLIVGLLLIPAFFWIELRVAQKPLIPFHALSTDVIFVLVCEMCGWAAFGILLSSQSSSNISFATIPFLFRNCKLTAPGIFIYYYIQILQQLRHLSPLLTMAQLSPVAISGFIAAITTGHVISRIGPGWVMLISMLAFLTGSTIVATMPISQSYWSQAFVATLIIPWGMDMSFPAGTLIMSNAVERKHQGMAASLVNTVVNYSISIGVGIAGTVETHVNKGGRTVEDELRGYRSAMYLGIGLSACGVLASVLFILKMRMRLKAQ</sequence>
<feature type="transmembrane region" description="Helical" evidence="5">
    <location>
        <begin position="653"/>
        <end position="673"/>
    </location>
</feature>
<dbReference type="OrthoDB" id="2428527at2759"/>
<feature type="transmembrane region" description="Helical" evidence="5">
    <location>
        <begin position="314"/>
        <end position="338"/>
    </location>
</feature>
<feature type="transmembrane region" description="Helical" evidence="5">
    <location>
        <begin position="219"/>
        <end position="238"/>
    </location>
</feature>
<feature type="transmembrane region" description="Helical" evidence="5">
    <location>
        <begin position="385"/>
        <end position="404"/>
    </location>
</feature>
<dbReference type="SUPFAM" id="SSF103473">
    <property type="entry name" value="MFS general substrate transporter"/>
    <property type="match status" value="1"/>
</dbReference>
<feature type="transmembrane region" description="Helical" evidence="5">
    <location>
        <begin position="277"/>
        <end position="302"/>
    </location>
</feature>